<keyword evidence="6" id="KW-0378">Hydrolase</keyword>
<dbReference type="CDD" id="cd09601">
    <property type="entry name" value="M1_APN-Q_like"/>
    <property type="match status" value="1"/>
</dbReference>
<comment type="subcellular location">
    <subcellularLocation>
        <location evidence="1">Cell membrane</location>
        <topology evidence="1">Lipid-anchor</topology>
        <topology evidence="1">GPI-anchor</topology>
    </subcellularLocation>
</comment>
<name>A0A1B6LHZ5_9HEMI</name>
<evidence type="ECO:0000256" key="2">
    <source>
        <dbReference type="ARBA" id="ARBA00010136"/>
    </source>
</evidence>
<evidence type="ECO:0000256" key="8">
    <source>
        <dbReference type="ARBA" id="ARBA00023049"/>
    </source>
</evidence>
<dbReference type="GO" id="GO:0043171">
    <property type="term" value="P:peptide catabolic process"/>
    <property type="evidence" value="ECO:0007669"/>
    <property type="project" value="TreeGrafter"/>
</dbReference>
<evidence type="ECO:0000256" key="12">
    <source>
        <dbReference type="SAM" id="SignalP"/>
    </source>
</evidence>
<comment type="similarity">
    <text evidence="2">Belongs to the peptidase M1 family.</text>
</comment>
<evidence type="ECO:0000256" key="3">
    <source>
        <dbReference type="ARBA" id="ARBA00022622"/>
    </source>
</evidence>
<proteinExistence type="inferred from homology"/>
<keyword evidence="9" id="KW-0449">Lipoprotein</keyword>
<dbReference type="GO" id="GO:0005886">
    <property type="term" value="C:plasma membrane"/>
    <property type="evidence" value="ECO:0007669"/>
    <property type="project" value="UniProtKB-SubCell"/>
</dbReference>
<dbReference type="AlphaFoldDB" id="A0A1B6LHZ5"/>
<keyword evidence="7 11" id="KW-0862">Zinc</keyword>
<keyword evidence="3" id="KW-0472">Membrane</keyword>
<dbReference type="PANTHER" id="PTHR11533">
    <property type="entry name" value="PROTEASE M1 ZINC METALLOPROTEASE"/>
    <property type="match status" value="1"/>
</dbReference>
<feature type="domain" description="Peptidase M1 membrane alanine aminopeptidase" evidence="13">
    <location>
        <begin position="260"/>
        <end position="397"/>
    </location>
</feature>
<dbReference type="Pfam" id="PF01433">
    <property type="entry name" value="Peptidase_M1"/>
    <property type="match status" value="1"/>
</dbReference>
<evidence type="ECO:0000313" key="16">
    <source>
        <dbReference type="EMBL" id="JAT37175.1"/>
    </source>
</evidence>
<dbReference type="InterPro" id="IPR027268">
    <property type="entry name" value="Peptidase_M4/M1_CTD_sf"/>
</dbReference>
<feature type="chain" id="PRO_5008587479" evidence="12">
    <location>
        <begin position="24"/>
        <end position="398"/>
    </location>
</feature>
<feature type="signal peptide" evidence="12">
    <location>
        <begin position="1"/>
        <end position="23"/>
    </location>
</feature>
<evidence type="ECO:0000256" key="11">
    <source>
        <dbReference type="PIRSR" id="PIRSR634016-3"/>
    </source>
</evidence>
<dbReference type="Pfam" id="PF17900">
    <property type="entry name" value="Peptidase_M1_N"/>
    <property type="match status" value="1"/>
</dbReference>
<dbReference type="GO" id="GO:0005615">
    <property type="term" value="C:extracellular space"/>
    <property type="evidence" value="ECO:0007669"/>
    <property type="project" value="TreeGrafter"/>
</dbReference>
<accession>A0A1B6LHZ5</accession>
<dbReference type="EMBL" id="GEBQ01016717">
    <property type="protein sequence ID" value="JAT23260.1"/>
    <property type="molecule type" value="Transcribed_RNA"/>
</dbReference>
<feature type="binding site" evidence="11">
    <location>
        <position position="354"/>
    </location>
    <ligand>
        <name>Zn(2+)</name>
        <dbReference type="ChEBI" id="CHEBI:29105"/>
        <note>catalytic</note>
    </ligand>
</feature>
<dbReference type="GO" id="GO:0098552">
    <property type="term" value="C:side of membrane"/>
    <property type="evidence" value="ECO:0007669"/>
    <property type="project" value="UniProtKB-KW"/>
</dbReference>
<dbReference type="GO" id="GO:0006508">
    <property type="term" value="P:proteolysis"/>
    <property type="evidence" value="ECO:0007669"/>
    <property type="project" value="UniProtKB-KW"/>
</dbReference>
<evidence type="ECO:0000256" key="5">
    <source>
        <dbReference type="ARBA" id="ARBA00022723"/>
    </source>
</evidence>
<evidence type="ECO:0000313" key="15">
    <source>
        <dbReference type="EMBL" id="JAT23260.1"/>
    </source>
</evidence>
<sequence length="398" mass="46012">MQPRQRLLEVLVLTLAAVWLCLSKPTDRRSVLLPPSLMPEHYEISLAPLLDKGVFQGVVVISGVAVAVTDRIVLHCKNLLFNTTGLTDLTTDEELIIENIEEDILLQQCHLLLNQSLRLDHEYRLSLEFMGVIGKDGIGLYRDSYEEEGIKQDILMTHFQPNYARMMFPCFDEPHYKAQFLVRVARQHFPTVLSNMPPVFALSHPDPEDDNQTWVEFEETPPMSTYLLVLVMCDYLTLTDSVTNNSVWAPRSRLHEAQLALNVSVAVFEHCERYFDVEYALPKLDHIPVPTLNTVAMENWGAITYRKDFLLWEEGVSTWTQKEMITYVVCHEIVHQWLGNLVTTTWWNTTWLNEGVASFFHFYVMDQVEPTWKVFDNVFVTQIHQILADEAMNDPKPL</sequence>
<comment type="cofactor">
    <cofactor evidence="11">
        <name>Zn(2+)</name>
        <dbReference type="ChEBI" id="CHEBI:29105"/>
    </cofactor>
    <text evidence="11">Binds 1 zinc ion per subunit.</text>
</comment>
<dbReference type="InterPro" id="IPR050344">
    <property type="entry name" value="Peptidase_M1_aminopeptidases"/>
</dbReference>
<keyword evidence="4" id="KW-0645">Protease</keyword>
<dbReference type="Gene3D" id="2.60.40.1730">
    <property type="entry name" value="tricorn interacting facor f3 domain"/>
    <property type="match status" value="1"/>
</dbReference>
<feature type="domain" description="Aminopeptidase N-like N-terminal" evidence="14">
    <location>
        <begin position="39"/>
        <end position="227"/>
    </location>
</feature>
<dbReference type="InterPro" id="IPR034016">
    <property type="entry name" value="M1_APN-typ"/>
</dbReference>
<dbReference type="GO" id="GO:0005737">
    <property type="term" value="C:cytoplasm"/>
    <property type="evidence" value="ECO:0007669"/>
    <property type="project" value="TreeGrafter"/>
</dbReference>
<dbReference type="SUPFAM" id="SSF55486">
    <property type="entry name" value="Metalloproteases ('zincins'), catalytic domain"/>
    <property type="match status" value="1"/>
</dbReference>
<evidence type="ECO:0000256" key="6">
    <source>
        <dbReference type="ARBA" id="ARBA00022801"/>
    </source>
</evidence>
<evidence type="ECO:0000259" key="13">
    <source>
        <dbReference type="Pfam" id="PF01433"/>
    </source>
</evidence>
<feature type="binding site" evidence="11">
    <location>
        <position position="331"/>
    </location>
    <ligand>
        <name>Zn(2+)</name>
        <dbReference type="ChEBI" id="CHEBI:29105"/>
        <note>catalytic</note>
    </ligand>
</feature>
<dbReference type="GO" id="GO:0070006">
    <property type="term" value="F:metalloaminopeptidase activity"/>
    <property type="evidence" value="ECO:0007669"/>
    <property type="project" value="TreeGrafter"/>
</dbReference>
<feature type="non-terminal residue" evidence="15">
    <location>
        <position position="398"/>
    </location>
</feature>
<dbReference type="PANTHER" id="PTHR11533:SF299">
    <property type="entry name" value="AMINOPEPTIDASE"/>
    <property type="match status" value="1"/>
</dbReference>
<evidence type="ECO:0000256" key="4">
    <source>
        <dbReference type="ARBA" id="ARBA00022670"/>
    </source>
</evidence>
<dbReference type="PRINTS" id="PR00756">
    <property type="entry name" value="ALADIPTASE"/>
</dbReference>
<reference evidence="15" key="1">
    <citation type="submission" date="2015-11" db="EMBL/GenBank/DDBJ databases">
        <title>De novo transcriptome assembly of four potential Pierce s Disease insect vectors from Arizona vineyards.</title>
        <authorList>
            <person name="Tassone E.E."/>
        </authorList>
    </citation>
    <scope>NUCLEOTIDE SEQUENCE</scope>
</reference>
<evidence type="ECO:0000259" key="14">
    <source>
        <dbReference type="Pfam" id="PF17900"/>
    </source>
</evidence>
<keyword evidence="8" id="KW-0482">Metalloprotease</keyword>
<feature type="binding site" evidence="11">
    <location>
        <position position="335"/>
    </location>
    <ligand>
        <name>Zn(2+)</name>
        <dbReference type="ChEBI" id="CHEBI:29105"/>
        <note>catalytic</note>
    </ligand>
</feature>
<evidence type="ECO:0000256" key="9">
    <source>
        <dbReference type="ARBA" id="ARBA00023288"/>
    </source>
</evidence>
<keyword evidence="5 11" id="KW-0479">Metal-binding</keyword>
<dbReference type="InterPro" id="IPR042097">
    <property type="entry name" value="Aminopeptidase_N-like_N_sf"/>
</dbReference>
<organism evidence="15">
    <name type="scientific">Graphocephala atropunctata</name>
    <dbReference type="NCBI Taxonomy" id="36148"/>
    <lineage>
        <taxon>Eukaryota</taxon>
        <taxon>Metazoa</taxon>
        <taxon>Ecdysozoa</taxon>
        <taxon>Arthropoda</taxon>
        <taxon>Hexapoda</taxon>
        <taxon>Insecta</taxon>
        <taxon>Pterygota</taxon>
        <taxon>Neoptera</taxon>
        <taxon>Paraneoptera</taxon>
        <taxon>Hemiptera</taxon>
        <taxon>Auchenorrhyncha</taxon>
        <taxon>Membracoidea</taxon>
        <taxon>Cicadellidae</taxon>
        <taxon>Cicadellinae</taxon>
        <taxon>Cicadellini</taxon>
        <taxon>Graphocephala</taxon>
    </lineage>
</organism>
<gene>
    <name evidence="15" type="ORF">g.26533</name>
    <name evidence="16" type="ORF">g.26535</name>
</gene>
<dbReference type="GO" id="GO:0008270">
    <property type="term" value="F:zinc ion binding"/>
    <property type="evidence" value="ECO:0007669"/>
    <property type="project" value="InterPro"/>
</dbReference>
<dbReference type="InterPro" id="IPR045357">
    <property type="entry name" value="Aminopeptidase_N-like_N"/>
</dbReference>
<evidence type="ECO:0000256" key="7">
    <source>
        <dbReference type="ARBA" id="ARBA00022833"/>
    </source>
</evidence>
<dbReference type="EMBL" id="GEBQ01002802">
    <property type="protein sequence ID" value="JAT37175.1"/>
    <property type="molecule type" value="Transcribed_RNA"/>
</dbReference>
<dbReference type="Gene3D" id="1.10.390.10">
    <property type="entry name" value="Neutral Protease Domain 2"/>
    <property type="match status" value="1"/>
</dbReference>
<protein>
    <submittedName>
        <fullName evidence="15">Uncharacterized protein</fullName>
    </submittedName>
</protein>
<feature type="active site" description="Proton acceptor" evidence="10">
    <location>
        <position position="332"/>
    </location>
</feature>
<dbReference type="SUPFAM" id="SSF63737">
    <property type="entry name" value="Leukotriene A4 hydrolase N-terminal domain"/>
    <property type="match status" value="1"/>
</dbReference>
<evidence type="ECO:0000256" key="1">
    <source>
        <dbReference type="ARBA" id="ARBA00004609"/>
    </source>
</evidence>
<keyword evidence="3" id="KW-0325">Glycoprotein</keyword>
<dbReference type="InterPro" id="IPR014782">
    <property type="entry name" value="Peptidase_M1_dom"/>
</dbReference>
<keyword evidence="3" id="KW-0336">GPI-anchor</keyword>
<evidence type="ECO:0000256" key="10">
    <source>
        <dbReference type="PIRSR" id="PIRSR634016-1"/>
    </source>
</evidence>
<dbReference type="GO" id="GO:0042277">
    <property type="term" value="F:peptide binding"/>
    <property type="evidence" value="ECO:0007669"/>
    <property type="project" value="TreeGrafter"/>
</dbReference>
<dbReference type="InterPro" id="IPR001930">
    <property type="entry name" value="Peptidase_M1"/>
</dbReference>
<keyword evidence="12" id="KW-0732">Signal</keyword>